<keyword evidence="3 10" id="KW-0255">Endonuclease</keyword>
<evidence type="ECO:0000256" key="1">
    <source>
        <dbReference type="ARBA" id="ARBA00022722"/>
    </source>
</evidence>
<keyword evidence="6 10" id="KW-0051">Antiviral defense</keyword>
<organism evidence="11 12">
    <name type="scientific">Aeromonas media</name>
    <dbReference type="NCBI Taxonomy" id="651"/>
    <lineage>
        <taxon>Bacteria</taxon>
        <taxon>Pseudomonadati</taxon>
        <taxon>Pseudomonadota</taxon>
        <taxon>Gammaproteobacteria</taxon>
        <taxon>Aeromonadales</taxon>
        <taxon>Aeromonadaceae</taxon>
        <taxon>Aeromonas</taxon>
    </lineage>
</organism>
<dbReference type="NCBIfam" id="TIGR00287">
    <property type="entry name" value="cas1"/>
    <property type="match status" value="1"/>
</dbReference>
<protein>
    <recommendedName>
        <fullName evidence="10">CRISPR-associated endonuclease Cas1</fullName>
        <ecNumber evidence="10">3.1.-.-</ecNumber>
    </recommendedName>
</protein>
<dbReference type="InterPro" id="IPR042211">
    <property type="entry name" value="CRISPR-assoc_Cas1_N"/>
</dbReference>
<keyword evidence="8 10" id="KW-0464">Manganese</keyword>
<evidence type="ECO:0000256" key="8">
    <source>
        <dbReference type="ARBA" id="ARBA00023211"/>
    </source>
</evidence>
<dbReference type="InterPro" id="IPR050646">
    <property type="entry name" value="Cas1"/>
</dbReference>
<dbReference type="EC" id="3.1.-.-" evidence="10"/>
<feature type="binding site" evidence="10">
    <location>
        <position position="233"/>
    </location>
    <ligand>
        <name>Mn(2+)</name>
        <dbReference type="ChEBI" id="CHEBI:29035"/>
    </ligand>
</feature>
<evidence type="ECO:0000313" key="12">
    <source>
        <dbReference type="Proteomes" id="UP000463871"/>
    </source>
</evidence>
<dbReference type="Gene3D" id="1.20.120.920">
    <property type="entry name" value="CRISPR-associated endonuclease Cas1, C-terminal domain"/>
    <property type="match status" value="1"/>
</dbReference>
<dbReference type="RefSeq" id="WP_161507914.1">
    <property type="nucleotide sequence ID" value="NZ_CAWPID010000002.1"/>
</dbReference>
<evidence type="ECO:0000313" key="11">
    <source>
        <dbReference type="EMBL" id="QHQ53568.1"/>
    </source>
</evidence>
<reference evidence="11 12" key="1">
    <citation type="submission" date="2020-01" db="EMBL/GenBank/DDBJ databases">
        <title>Complete genome of Aeromonas media MC64.</title>
        <authorList>
            <person name="Cao G."/>
            <person name="Fu J."/>
            <person name="Zhong C."/>
        </authorList>
    </citation>
    <scope>NUCLEOTIDE SEQUENCE [LARGE SCALE GENOMIC DNA]</scope>
    <source>
        <strain evidence="11 12">MC64</strain>
        <plasmid evidence="12">pmc64a</plasmid>
    </source>
</reference>
<evidence type="ECO:0000256" key="2">
    <source>
        <dbReference type="ARBA" id="ARBA00022723"/>
    </source>
</evidence>
<gene>
    <name evidence="10 11" type="primary">cas1</name>
    <name evidence="11" type="ORF">GWI30_22190</name>
</gene>
<keyword evidence="2 10" id="KW-0479">Metal-binding</keyword>
<accession>A0AAE6VR23</accession>
<comment type="subunit">
    <text evidence="9 10">Homodimer, forms a heterotetramer with a Cas2 homodimer.</text>
</comment>
<dbReference type="GO" id="GO:0043571">
    <property type="term" value="P:maintenance of CRISPR repeat elements"/>
    <property type="evidence" value="ECO:0007669"/>
    <property type="project" value="UniProtKB-UniRule"/>
</dbReference>
<keyword evidence="4 10" id="KW-0378">Hydrolase</keyword>
<evidence type="ECO:0000256" key="10">
    <source>
        <dbReference type="HAMAP-Rule" id="MF_01470"/>
    </source>
</evidence>
<evidence type="ECO:0000256" key="9">
    <source>
        <dbReference type="ARBA" id="ARBA00038592"/>
    </source>
</evidence>
<dbReference type="CDD" id="cd09634">
    <property type="entry name" value="Cas1_I-II-III"/>
    <property type="match status" value="1"/>
</dbReference>
<dbReference type="AlphaFoldDB" id="A0AAE6VR23"/>
<comment type="similarity">
    <text evidence="10">Belongs to the CRISPR-associated endonuclease Cas1 family.</text>
</comment>
<comment type="function">
    <text evidence="10">CRISPR (clustered regularly interspaced short palindromic repeat), is an adaptive immune system that provides protection against mobile genetic elements (viruses, transposable elements and conjugative plasmids). CRISPR clusters contain spacers, sequences complementary to antecedent mobile elements, and target invading nucleic acids. CRISPR clusters are transcribed and processed into CRISPR RNA (crRNA). Acts as a dsDNA endonuclease. Involved in the integration of spacer DNA into the CRISPR cassette.</text>
</comment>
<sequence length="330" mass="37746">METVFIDRRSSVVTIDRGRLSVRGADHHTSVPLRQMQALVICCDCQLSAAMLRSLSEHGVSLICLNHRNIDASLVSVPQSHGNVQRRIRQYQWLQDAQLMGRLATLIVRRKIALQRRTVVESLAVRPDCRFALFKGQAQLTDRLSDLRELSTGSNNEHDLIPTLLGIEGAAARIYFSAWQSVFPESWQFHRRTRRPPTDPVNALLSLGYTLLYFDAMRACYGAGLDPLIGILHQPSYGRASLACDLVELLRHRVDRWVWHMVRNQVLRPDHFVTEPQGACLLNKTGRQLFFEQYMLLAPQWRASLRRYSGALSNWLERGTDHGRQISDRL</sequence>
<evidence type="ECO:0000256" key="7">
    <source>
        <dbReference type="ARBA" id="ARBA00023125"/>
    </source>
</evidence>
<dbReference type="GO" id="GO:0051607">
    <property type="term" value="P:defense response to virus"/>
    <property type="evidence" value="ECO:0007669"/>
    <property type="project" value="UniProtKB-UniRule"/>
</dbReference>
<dbReference type="EMBL" id="CP047963">
    <property type="protein sequence ID" value="QHQ53568.1"/>
    <property type="molecule type" value="Genomic_DNA"/>
</dbReference>
<dbReference type="GO" id="GO:0004519">
    <property type="term" value="F:endonuclease activity"/>
    <property type="evidence" value="ECO:0007669"/>
    <property type="project" value="UniProtKB-UniRule"/>
</dbReference>
<evidence type="ECO:0000256" key="3">
    <source>
        <dbReference type="ARBA" id="ARBA00022759"/>
    </source>
</evidence>
<evidence type="ECO:0000256" key="6">
    <source>
        <dbReference type="ARBA" id="ARBA00023118"/>
    </source>
</evidence>
<dbReference type="GO" id="GO:0016787">
    <property type="term" value="F:hydrolase activity"/>
    <property type="evidence" value="ECO:0007669"/>
    <property type="project" value="UniProtKB-KW"/>
</dbReference>
<dbReference type="PANTHER" id="PTHR34353:SF2">
    <property type="entry name" value="CRISPR-ASSOCIATED ENDONUCLEASE CAS1 1"/>
    <property type="match status" value="1"/>
</dbReference>
<dbReference type="GO" id="GO:0003677">
    <property type="term" value="F:DNA binding"/>
    <property type="evidence" value="ECO:0007669"/>
    <property type="project" value="UniProtKB-KW"/>
</dbReference>
<keyword evidence="5 10" id="KW-0460">Magnesium</keyword>
<dbReference type="GO" id="GO:0046872">
    <property type="term" value="F:metal ion binding"/>
    <property type="evidence" value="ECO:0007669"/>
    <property type="project" value="UniProtKB-UniRule"/>
</dbReference>
<keyword evidence="11" id="KW-0614">Plasmid</keyword>
<dbReference type="InterPro" id="IPR002729">
    <property type="entry name" value="CRISPR-assoc_Cas1"/>
</dbReference>
<dbReference type="Gene3D" id="3.100.10.20">
    <property type="entry name" value="CRISPR-associated endonuclease Cas1, N-terminal domain"/>
    <property type="match status" value="1"/>
</dbReference>
<keyword evidence="7 10" id="KW-0238">DNA-binding</keyword>
<dbReference type="PANTHER" id="PTHR34353">
    <property type="entry name" value="CRISPR-ASSOCIATED ENDONUCLEASE CAS1 1"/>
    <property type="match status" value="1"/>
</dbReference>
<dbReference type="InterPro" id="IPR042206">
    <property type="entry name" value="CRISPR-assoc_Cas1_C"/>
</dbReference>
<dbReference type="HAMAP" id="MF_01470">
    <property type="entry name" value="Cas1"/>
    <property type="match status" value="1"/>
</dbReference>
<geneLocation type="plasmid" evidence="12">
    <name>pmc64a</name>
</geneLocation>
<name>A0AAE6VR23_AERME</name>
<feature type="binding site" evidence="10">
    <location>
        <position position="168"/>
    </location>
    <ligand>
        <name>Mn(2+)</name>
        <dbReference type="ChEBI" id="CHEBI:29035"/>
    </ligand>
</feature>
<proteinExistence type="inferred from homology"/>
<evidence type="ECO:0000256" key="5">
    <source>
        <dbReference type="ARBA" id="ARBA00022842"/>
    </source>
</evidence>
<evidence type="ECO:0000256" key="4">
    <source>
        <dbReference type="ARBA" id="ARBA00022801"/>
    </source>
</evidence>
<comment type="cofactor">
    <cofactor evidence="10">
        <name>Mg(2+)</name>
        <dbReference type="ChEBI" id="CHEBI:18420"/>
    </cofactor>
    <cofactor evidence="10">
        <name>Mn(2+)</name>
        <dbReference type="ChEBI" id="CHEBI:29035"/>
    </cofactor>
</comment>
<keyword evidence="1 10" id="KW-0540">Nuclease</keyword>
<dbReference type="Proteomes" id="UP000463871">
    <property type="component" value="Plasmid pMC64A"/>
</dbReference>
<dbReference type="Pfam" id="PF01867">
    <property type="entry name" value="Cas_Cas1"/>
    <property type="match status" value="1"/>
</dbReference>
<feature type="binding site" evidence="10">
    <location>
        <position position="248"/>
    </location>
    <ligand>
        <name>Mn(2+)</name>
        <dbReference type="ChEBI" id="CHEBI:29035"/>
    </ligand>
</feature>